<protein>
    <recommendedName>
        <fullName evidence="2">MoaD family protein</fullName>
    </recommendedName>
</protein>
<reference evidence="1" key="1">
    <citation type="journal article" date="2014" name="Front. Microbiol.">
        <title>High frequency of phylogenetically diverse reductive dehalogenase-homologous genes in deep subseafloor sedimentary metagenomes.</title>
        <authorList>
            <person name="Kawai M."/>
            <person name="Futagami T."/>
            <person name="Toyoda A."/>
            <person name="Takaki Y."/>
            <person name="Nishi S."/>
            <person name="Hori S."/>
            <person name="Arai W."/>
            <person name="Tsubouchi T."/>
            <person name="Morono Y."/>
            <person name="Uchiyama I."/>
            <person name="Ito T."/>
            <person name="Fujiyama A."/>
            <person name="Inagaki F."/>
            <person name="Takami H."/>
        </authorList>
    </citation>
    <scope>NUCLEOTIDE SEQUENCE</scope>
    <source>
        <strain evidence="1">Expedition CK06-06</strain>
    </source>
</reference>
<sequence>MAVIVKFFAGFREATGKRQESIEGVNNAASLLDELVRRFGEKLAERLYSSDTRALRKTVNILVNGRGLDLLQKLDTPLKDGDVVAIFPPVAGG</sequence>
<proteinExistence type="predicted"/>
<dbReference type="PANTHER" id="PTHR38031">
    <property type="entry name" value="SULFUR CARRIER PROTEIN SLR0821-RELATED"/>
    <property type="match status" value="1"/>
</dbReference>
<dbReference type="AlphaFoldDB" id="X1MZC6"/>
<comment type="caution">
    <text evidence="1">The sequence shown here is derived from an EMBL/GenBank/DDBJ whole genome shotgun (WGS) entry which is preliminary data.</text>
</comment>
<dbReference type="Gene3D" id="3.10.20.30">
    <property type="match status" value="1"/>
</dbReference>
<dbReference type="Pfam" id="PF02597">
    <property type="entry name" value="ThiS"/>
    <property type="match status" value="1"/>
</dbReference>
<evidence type="ECO:0008006" key="2">
    <source>
        <dbReference type="Google" id="ProtNLM"/>
    </source>
</evidence>
<dbReference type="PANTHER" id="PTHR38031:SF1">
    <property type="entry name" value="SULFUR CARRIER PROTEIN CYSO"/>
    <property type="match status" value="1"/>
</dbReference>
<dbReference type="InterPro" id="IPR052045">
    <property type="entry name" value="Sulfur_Carrier/Prot_Modifier"/>
</dbReference>
<dbReference type="InterPro" id="IPR054834">
    <property type="entry name" value="SAMP1_3"/>
</dbReference>
<dbReference type="EMBL" id="BARV01006355">
    <property type="protein sequence ID" value="GAI11714.1"/>
    <property type="molecule type" value="Genomic_DNA"/>
</dbReference>
<dbReference type="InterPro" id="IPR012675">
    <property type="entry name" value="Beta-grasp_dom_sf"/>
</dbReference>
<dbReference type="InterPro" id="IPR016155">
    <property type="entry name" value="Mopterin_synth/thiamin_S_b"/>
</dbReference>
<dbReference type="InterPro" id="IPR010038">
    <property type="entry name" value="MoaD_arc-typ"/>
</dbReference>
<accession>X1MZC6</accession>
<dbReference type="NCBIfam" id="NF041918">
    <property type="entry name" value="SAMP1"/>
    <property type="match status" value="1"/>
</dbReference>
<dbReference type="NCBIfam" id="TIGR01687">
    <property type="entry name" value="moaD_arch"/>
    <property type="match status" value="1"/>
</dbReference>
<dbReference type="InterPro" id="IPR003749">
    <property type="entry name" value="ThiS/MoaD-like"/>
</dbReference>
<gene>
    <name evidence="1" type="ORF">S06H3_13018</name>
</gene>
<evidence type="ECO:0000313" key="1">
    <source>
        <dbReference type="EMBL" id="GAI11714.1"/>
    </source>
</evidence>
<dbReference type="SUPFAM" id="SSF54285">
    <property type="entry name" value="MoaD/ThiS"/>
    <property type="match status" value="1"/>
</dbReference>
<organism evidence="1">
    <name type="scientific">marine sediment metagenome</name>
    <dbReference type="NCBI Taxonomy" id="412755"/>
    <lineage>
        <taxon>unclassified sequences</taxon>
        <taxon>metagenomes</taxon>
        <taxon>ecological metagenomes</taxon>
    </lineage>
</organism>
<name>X1MZC6_9ZZZZ</name>